<feature type="compositionally biased region" description="Low complexity" evidence="1">
    <location>
        <begin position="118"/>
        <end position="136"/>
    </location>
</feature>
<dbReference type="Proteomes" id="UP001313282">
    <property type="component" value="Unassembled WGS sequence"/>
</dbReference>
<keyword evidence="3" id="KW-1185">Reference proteome</keyword>
<sequence>MEAINQATTALKETIWGEETATNNNHNNNNASTSTGGANGFETYKSMIDDKIIERRSNGRPERDPDAEYTYQSGQDYGTNRQPQGPISTSGQPRSADVTGYERDTNKNTFGSSNEPNTSFSGSPSAHPSAGAHTASYPAQRDSLNDQGSNKRATDPDVLSNTSGNSNNTFGSSGGLAGSGAAGGLGGMKLPESDNQSKGEGTGTKYEKSTGLAAEGGDFDATRPGAAREAARLMDEKGIAHGDSKGESGEPKKEKKWYGVDHSGFGGHGSHQNKRPSISDPQNPAETLNNNRTDVGSTDDDYSHTEKKGLSQKIKEKLHRTSD</sequence>
<feature type="compositionally biased region" description="Basic and acidic residues" evidence="1">
    <location>
        <begin position="229"/>
        <end position="259"/>
    </location>
</feature>
<reference evidence="2 3" key="1">
    <citation type="submission" date="2019-10" db="EMBL/GenBank/DDBJ databases">
        <authorList>
            <person name="Palmer J.M."/>
        </authorList>
    </citation>
    <scope>NUCLEOTIDE SEQUENCE [LARGE SCALE GENOMIC DNA]</scope>
    <source>
        <strain evidence="2 3">TWF718</strain>
    </source>
</reference>
<feature type="compositionally biased region" description="Polar residues" evidence="1">
    <location>
        <begin position="107"/>
        <end position="117"/>
    </location>
</feature>
<evidence type="ECO:0000256" key="1">
    <source>
        <dbReference type="SAM" id="MobiDB-lite"/>
    </source>
</evidence>
<dbReference type="EMBL" id="JAVHNR010000002">
    <property type="protein sequence ID" value="KAK6351150.1"/>
    <property type="molecule type" value="Genomic_DNA"/>
</dbReference>
<gene>
    <name evidence="2" type="ORF">TWF718_004321</name>
</gene>
<feature type="compositionally biased region" description="Polar residues" evidence="1">
    <location>
        <begin position="275"/>
        <end position="296"/>
    </location>
</feature>
<accession>A0AAN8NB97</accession>
<evidence type="ECO:0000313" key="3">
    <source>
        <dbReference type="Proteomes" id="UP001313282"/>
    </source>
</evidence>
<protein>
    <submittedName>
        <fullName evidence="2">Uncharacterized protein</fullName>
    </submittedName>
</protein>
<feature type="compositionally biased region" description="Gly residues" evidence="1">
    <location>
        <begin position="172"/>
        <end position="187"/>
    </location>
</feature>
<feature type="compositionally biased region" description="Low complexity" evidence="1">
    <location>
        <begin position="20"/>
        <end position="36"/>
    </location>
</feature>
<comment type="caution">
    <text evidence="2">The sequence shown here is derived from an EMBL/GenBank/DDBJ whole genome shotgun (WGS) entry which is preliminary data.</text>
</comment>
<feature type="region of interest" description="Disordered" evidence="1">
    <location>
        <begin position="1"/>
        <end position="323"/>
    </location>
</feature>
<feature type="compositionally biased region" description="Polar residues" evidence="1">
    <location>
        <begin position="1"/>
        <end position="11"/>
    </location>
</feature>
<dbReference type="AlphaFoldDB" id="A0AAN8NB97"/>
<name>A0AAN8NB97_9PEZI</name>
<feature type="compositionally biased region" description="Basic and acidic residues" evidence="1">
    <location>
        <begin position="47"/>
        <end position="66"/>
    </location>
</feature>
<organism evidence="2 3">
    <name type="scientific">Orbilia javanica</name>
    <dbReference type="NCBI Taxonomy" id="47235"/>
    <lineage>
        <taxon>Eukaryota</taxon>
        <taxon>Fungi</taxon>
        <taxon>Dikarya</taxon>
        <taxon>Ascomycota</taxon>
        <taxon>Pezizomycotina</taxon>
        <taxon>Orbiliomycetes</taxon>
        <taxon>Orbiliales</taxon>
        <taxon>Orbiliaceae</taxon>
        <taxon>Orbilia</taxon>
    </lineage>
</organism>
<proteinExistence type="predicted"/>
<evidence type="ECO:0000313" key="2">
    <source>
        <dbReference type="EMBL" id="KAK6351150.1"/>
    </source>
</evidence>
<feature type="compositionally biased region" description="Polar residues" evidence="1">
    <location>
        <begin position="70"/>
        <end position="93"/>
    </location>
</feature>
<feature type="compositionally biased region" description="Basic and acidic residues" evidence="1">
    <location>
        <begin position="301"/>
        <end position="323"/>
    </location>
</feature>
<feature type="compositionally biased region" description="Low complexity" evidence="1">
    <location>
        <begin position="160"/>
        <end position="171"/>
    </location>
</feature>